<dbReference type="EMBL" id="JAVRHT010000036">
    <property type="protein sequence ID" value="MDT0632727.1"/>
    <property type="molecule type" value="Genomic_DNA"/>
</dbReference>
<feature type="transmembrane region" description="Helical" evidence="1">
    <location>
        <begin position="56"/>
        <end position="78"/>
    </location>
</feature>
<reference evidence="2 3" key="1">
    <citation type="submission" date="2023-09" db="EMBL/GenBank/DDBJ databases">
        <authorList>
            <person name="Rey-Velasco X."/>
        </authorList>
    </citation>
    <scope>NUCLEOTIDE SEQUENCE [LARGE SCALE GENOMIC DNA]</scope>
    <source>
        <strain evidence="2 3">F394</strain>
    </source>
</reference>
<keyword evidence="3" id="KW-1185">Reference proteome</keyword>
<evidence type="ECO:0000313" key="3">
    <source>
        <dbReference type="Proteomes" id="UP001267426"/>
    </source>
</evidence>
<organism evidence="2 3">
    <name type="scientific">Rubrivirga litoralis</name>
    <dbReference type="NCBI Taxonomy" id="3075598"/>
    <lineage>
        <taxon>Bacteria</taxon>
        <taxon>Pseudomonadati</taxon>
        <taxon>Rhodothermota</taxon>
        <taxon>Rhodothermia</taxon>
        <taxon>Rhodothermales</taxon>
        <taxon>Rubricoccaceae</taxon>
        <taxon>Rubrivirga</taxon>
    </lineage>
</organism>
<accession>A0ABU3BTW3</accession>
<dbReference type="RefSeq" id="WP_311664892.1">
    <property type="nucleotide sequence ID" value="NZ_JAVRHT010000036.1"/>
</dbReference>
<gene>
    <name evidence="2" type="ORF">RM540_13280</name>
</gene>
<sequence>MSANETGLRMLRTALGVVLAFIVAAGGWLAWAAATNPDVRLKQPKWVEGGFDHSFWIPVLVVTVGGAVLVGAVLWTAYRRMRAGEDLYEGRFGRGVRRRGERGLEEE</sequence>
<evidence type="ECO:0000256" key="1">
    <source>
        <dbReference type="SAM" id="Phobius"/>
    </source>
</evidence>
<keyword evidence="1" id="KW-0812">Transmembrane</keyword>
<protein>
    <submittedName>
        <fullName evidence="2">Uncharacterized protein</fullName>
    </submittedName>
</protein>
<dbReference type="Proteomes" id="UP001267426">
    <property type="component" value="Unassembled WGS sequence"/>
</dbReference>
<keyword evidence="1" id="KW-0472">Membrane</keyword>
<name>A0ABU3BTW3_9BACT</name>
<comment type="caution">
    <text evidence="2">The sequence shown here is derived from an EMBL/GenBank/DDBJ whole genome shotgun (WGS) entry which is preliminary data.</text>
</comment>
<keyword evidence="1" id="KW-1133">Transmembrane helix</keyword>
<evidence type="ECO:0000313" key="2">
    <source>
        <dbReference type="EMBL" id="MDT0632727.1"/>
    </source>
</evidence>
<proteinExistence type="predicted"/>